<proteinExistence type="predicted"/>
<protein>
    <submittedName>
        <fullName evidence="1">Uncharacterized protein</fullName>
    </submittedName>
</protein>
<dbReference type="EMBL" id="WBMP01000004">
    <property type="protein sequence ID" value="KAE8546327.1"/>
    <property type="molecule type" value="Genomic_DNA"/>
</dbReference>
<comment type="caution">
    <text evidence="1">The sequence shown here is derived from an EMBL/GenBank/DDBJ whole genome shotgun (WGS) entry which is preliminary data.</text>
</comment>
<reference evidence="1 2" key="1">
    <citation type="submission" date="2019-10" db="EMBL/GenBank/DDBJ databases">
        <title>Draft genome sequence of Marinobacter hydrocarbonoclasticus NCT7M from the microbiome of the marine copepod.</title>
        <authorList>
            <person name="Nuttall R."/>
            <person name="Sharma G."/>
            <person name="Moisander P."/>
        </authorList>
    </citation>
    <scope>NUCLEOTIDE SEQUENCE [LARGE SCALE GENOMIC DNA]</scope>
    <source>
        <strain evidence="1 2">NCT7M</strain>
    </source>
</reference>
<sequence>MFAIVLGLLRLQPVTTGIFSVIPLSADNKLSILYRKAP</sequence>
<evidence type="ECO:0000313" key="1">
    <source>
        <dbReference type="EMBL" id="KAE8546327.1"/>
    </source>
</evidence>
<evidence type="ECO:0000313" key="2">
    <source>
        <dbReference type="Proteomes" id="UP000469950"/>
    </source>
</evidence>
<dbReference type="Proteomes" id="UP000469950">
    <property type="component" value="Unassembled WGS sequence"/>
</dbReference>
<name>A0A833JQS8_MARNT</name>
<gene>
    <name evidence="1" type="ORF">F6453_1069</name>
</gene>
<dbReference type="AlphaFoldDB" id="A0A833JQS8"/>
<accession>A0A833JQS8</accession>
<organism evidence="1 2">
    <name type="scientific">Marinobacter nauticus</name>
    <name type="common">Marinobacter hydrocarbonoclasticus</name>
    <name type="synonym">Marinobacter aquaeolei</name>
    <dbReference type="NCBI Taxonomy" id="2743"/>
    <lineage>
        <taxon>Bacteria</taxon>
        <taxon>Pseudomonadati</taxon>
        <taxon>Pseudomonadota</taxon>
        <taxon>Gammaproteobacteria</taxon>
        <taxon>Pseudomonadales</taxon>
        <taxon>Marinobacteraceae</taxon>
        <taxon>Marinobacter</taxon>
    </lineage>
</organism>